<keyword evidence="1" id="KW-0805">Transcription regulation</keyword>
<reference evidence="6" key="1">
    <citation type="submission" date="2023-10" db="EMBL/GenBank/DDBJ databases">
        <title>Development of a sustainable strategy for remediation of hydrocarbon-contaminated territories based on the waste exchange concept.</title>
        <authorList>
            <person name="Krivoruchko A."/>
        </authorList>
    </citation>
    <scope>NUCLEOTIDE SEQUENCE</scope>
    <source>
        <strain evidence="6">IEGM 68</strain>
    </source>
</reference>
<dbReference type="GO" id="GO:0003700">
    <property type="term" value="F:DNA-binding transcription factor activity"/>
    <property type="evidence" value="ECO:0007669"/>
    <property type="project" value="TreeGrafter"/>
</dbReference>
<dbReference type="InterPro" id="IPR004111">
    <property type="entry name" value="Repressor_TetR_C"/>
</dbReference>
<feature type="DNA-binding region" description="H-T-H motif" evidence="4">
    <location>
        <begin position="38"/>
        <end position="57"/>
    </location>
</feature>
<evidence type="ECO:0000259" key="5">
    <source>
        <dbReference type="PROSITE" id="PS50977"/>
    </source>
</evidence>
<name>A0AAE5A569_9NOCA</name>
<dbReference type="Pfam" id="PF02909">
    <property type="entry name" value="TetR_C_1"/>
    <property type="match status" value="1"/>
</dbReference>
<keyword evidence="2 4" id="KW-0238">DNA-binding</keyword>
<dbReference type="SUPFAM" id="SSF46689">
    <property type="entry name" value="Homeodomain-like"/>
    <property type="match status" value="1"/>
</dbReference>
<protein>
    <submittedName>
        <fullName evidence="6">TetR/AcrR family transcriptional regulator C-terminal domain-containing protein</fullName>
    </submittedName>
</protein>
<evidence type="ECO:0000256" key="4">
    <source>
        <dbReference type="PROSITE-ProRule" id="PRU00335"/>
    </source>
</evidence>
<evidence type="ECO:0000313" key="7">
    <source>
        <dbReference type="Proteomes" id="UP001185863"/>
    </source>
</evidence>
<keyword evidence="3" id="KW-0804">Transcription</keyword>
<sequence length="223" mass="25378">MTETTERQGKRKAERLSEQQIVDAALEIIRESGVDGLSMRLLSRKLNVTPMATYYYVADKQGLLDLVARWAVGTIEIPEKDSGEWYERLRLLIDRVETALRHNKGIAEVLLSRIMITQREVMNAVMEILVDAGFDSASVVKGYASIHTYLFGRYRVAIAQEETMRPTKAEADTPLEVDDTIARLMPVTRTLTGRDYYTFGIETLIYGLRVQLRRQNTADGLEM</sequence>
<feature type="domain" description="HTH tetR-type" evidence="5">
    <location>
        <begin position="15"/>
        <end position="75"/>
    </location>
</feature>
<evidence type="ECO:0000256" key="1">
    <source>
        <dbReference type="ARBA" id="ARBA00023015"/>
    </source>
</evidence>
<dbReference type="InterPro" id="IPR036271">
    <property type="entry name" value="Tet_transcr_reg_TetR-rel_C_sf"/>
</dbReference>
<dbReference type="PANTHER" id="PTHR30055">
    <property type="entry name" value="HTH-TYPE TRANSCRIPTIONAL REGULATOR RUTR"/>
    <property type="match status" value="1"/>
</dbReference>
<dbReference type="EMBL" id="JAWLUP010000008">
    <property type="protein sequence ID" value="MDV7264216.1"/>
    <property type="molecule type" value="Genomic_DNA"/>
</dbReference>
<dbReference type="Pfam" id="PF00440">
    <property type="entry name" value="TetR_N"/>
    <property type="match status" value="1"/>
</dbReference>
<comment type="caution">
    <text evidence="6">The sequence shown here is derived from an EMBL/GenBank/DDBJ whole genome shotgun (WGS) entry which is preliminary data.</text>
</comment>
<dbReference type="PANTHER" id="PTHR30055:SF151">
    <property type="entry name" value="TRANSCRIPTIONAL REGULATORY PROTEIN"/>
    <property type="match status" value="1"/>
</dbReference>
<dbReference type="InterPro" id="IPR001647">
    <property type="entry name" value="HTH_TetR"/>
</dbReference>
<dbReference type="Proteomes" id="UP001185863">
    <property type="component" value="Unassembled WGS sequence"/>
</dbReference>
<dbReference type="InterPro" id="IPR050109">
    <property type="entry name" value="HTH-type_TetR-like_transc_reg"/>
</dbReference>
<evidence type="ECO:0000256" key="2">
    <source>
        <dbReference type="ARBA" id="ARBA00023125"/>
    </source>
</evidence>
<dbReference type="GO" id="GO:0045892">
    <property type="term" value="P:negative regulation of DNA-templated transcription"/>
    <property type="evidence" value="ECO:0007669"/>
    <property type="project" value="InterPro"/>
</dbReference>
<gene>
    <name evidence="6" type="ORF">R4315_06600</name>
</gene>
<evidence type="ECO:0000256" key="3">
    <source>
        <dbReference type="ARBA" id="ARBA00023163"/>
    </source>
</evidence>
<dbReference type="PROSITE" id="PS50977">
    <property type="entry name" value="HTH_TETR_2"/>
    <property type="match status" value="1"/>
</dbReference>
<proteinExistence type="predicted"/>
<dbReference type="SUPFAM" id="SSF48498">
    <property type="entry name" value="Tetracyclin repressor-like, C-terminal domain"/>
    <property type="match status" value="1"/>
</dbReference>
<organism evidence="6 7">
    <name type="scientific">Rhodococcus oxybenzonivorans</name>
    <dbReference type="NCBI Taxonomy" id="1990687"/>
    <lineage>
        <taxon>Bacteria</taxon>
        <taxon>Bacillati</taxon>
        <taxon>Actinomycetota</taxon>
        <taxon>Actinomycetes</taxon>
        <taxon>Mycobacteriales</taxon>
        <taxon>Nocardiaceae</taxon>
        <taxon>Rhodococcus</taxon>
    </lineage>
</organism>
<dbReference type="GO" id="GO:0000976">
    <property type="term" value="F:transcription cis-regulatory region binding"/>
    <property type="evidence" value="ECO:0007669"/>
    <property type="project" value="TreeGrafter"/>
</dbReference>
<dbReference type="AlphaFoldDB" id="A0AAE5A569"/>
<dbReference type="RefSeq" id="WP_213575910.1">
    <property type="nucleotide sequence ID" value="NZ_JAWLUP010000008.1"/>
</dbReference>
<dbReference type="PRINTS" id="PR00455">
    <property type="entry name" value="HTHTETR"/>
</dbReference>
<dbReference type="InterPro" id="IPR009057">
    <property type="entry name" value="Homeodomain-like_sf"/>
</dbReference>
<dbReference type="Gene3D" id="1.10.357.10">
    <property type="entry name" value="Tetracycline Repressor, domain 2"/>
    <property type="match status" value="1"/>
</dbReference>
<evidence type="ECO:0000313" key="6">
    <source>
        <dbReference type="EMBL" id="MDV7264216.1"/>
    </source>
</evidence>
<accession>A0AAE5A569</accession>